<dbReference type="Gene3D" id="2.60.120.590">
    <property type="entry name" value="Alpha-ketoglutarate-dependent dioxygenase AlkB-like"/>
    <property type="match status" value="1"/>
</dbReference>
<dbReference type="GO" id="GO:0000049">
    <property type="term" value="F:tRNA binding"/>
    <property type="evidence" value="ECO:0007669"/>
    <property type="project" value="TreeGrafter"/>
</dbReference>
<dbReference type="Gene3D" id="3.40.50.150">
    <property type="entry name" value="Vaccinia Virus protein VP39"/>
    <property type="match status" value="1"/>
</dbReference>
<dbReference type="InterPro" id="IPR027450">
    <property type="entry name" value="AlkB-like"/>
</dbReference>
<accession>A0A7R9XS56</accession>
<dbReference type="Pfam" id="PF08241">
    <property type="entry name" value="Methyltransf_11"/>
    <property type="match status" value="1"/>
</dbReference>
<dbReference type="InterPro" id="IPR037151">
    <property type="entry name" value="AlkB-like_sf"/>
</dbReference>
<dbReference type="SUPFAM" id="SSF51197">
    <property type="entry name" value="Clavaminate synthase-like"/>
    <property type="match status" value="1"/>
</dbReference>
<feature type="compositionally biased region" description="Polar residues" evidence="6">
    <location>
        <begin position="311"/>
        <end position="329"/>
    </location>
</feature>
<reference evidence="8" key="1">
    <citation type="submission" date="2021-01" db="EMBL/GenBank/DDBJ databases">
        <authorList>
            <person name="Corre E."/>
            <person name="Pelletier E."/>
            <person name="Niang G."/>
            <person name="Scheremetjew M."/>
            <person name="Finn R."/>
            <person name="Kale V."/>
            <person name="Holt S."/>
            <person name="Cochrane G."/>
            <person name="Meng A."/>
            <person name="Brown T."/>
            <person name="Cohen L."/>
        </authorList>
    </citation>
    <scope>NUCLEOTIDE SEQUENCE</scope>
    <source>
        <strain evidence="8">Clade-A-BCC118000</strain>
    </source>
</reference>
<dbReference type="InterPro" id="IPR005123">
    <property type="entry name" value="Oxoglu/Fe-dep_dioxygenase_dom"/>
</dbReference>
<dbReference type="Pfam" id="PF13532">
    <property type="entry name" value="2OG-FeII_Oxy_2"/>
    <property type="match status" value="1"/>
</dbReference>
<dbReference type="PANTHER" id="PTHR13069">
    <property type="entry name" value="ALKYLATED DNA REPAIR PROTEIN ALKB HOMOLOG 8"/>
    <property type="match status" value="1"/>
</dbReference>
<dbReference type="GO" id="GO:0030488">
    <property type="term" value="P:tRNA methylation"/>
    <property type="evidence" value="ECO:0007669"/>
    <property type="project" value="TreeGrafter"/>
</dbReference>
<dbReference type="SUPFAM" id="SSF53335">
    <property type="entry name" value="S-adenosyl-L-methionine-dependent methyltransferases"/>
    <property type="match status" value="1"/>
</dbReference>
<comment type="similarity">
    <text evidence="1">Belongs to the alkB family.</text>
</comment>
<keyword evidence="5" id="KW-0694">RNA-binding</keyword>
<evidence type="ECO:0000256" key="5">
    <source>
        <dbReference type="ARBA" id="ARBA00022884"/>
    </source>
</evidence>
<feature type="compositionally biased region" description="Basic and acidic residues" evidence="6">
    <location>
        <begin position="529"/>
        <end position="538"/>
    </location>
</feature>
<sequence>MTASGASAAARATRADVETIGAEVFRDAVDDGLHDAVCAWVAEELERGRRGELEGKTHAPVPPKWARRDQSREMLQYGTYTHSNRVDAETRVAAMPAIFEDVLDALVARGVIGKDEKMDSCTVNVYGKGQWIPPHIDNPTFARPFVTVSLASAQTMTMGRGMLWPSGDEKPDPGVVYEGEEFRVVLPAKSAVRMEGRAADEYEHAIPPVSEDRISLTFRRRMAANTEGDAIAAQMAMTEQFRAMYREKRAVGRDDSLKEPKEVSEEQRRRESIAAERAAIKAAREERKKAKQLRKEGKRSDALEMEEATRKNPSPSVKTSVSNAGTTATELVKKPPKRACAVVPENFIDAAEKVTAMPEVEREHVQKVYDIVAQQWHGTRYRAWTGVEAFVRKQPPGLLAADVGCGNGKNIPEIVKGGGFALGSDFSRGLIEICRDSGYEVMVADAVILPYRSDVFDYALNIAVLHHISSPERRVELVKETMRIVKVGGVALFYAWALEQEQGGVSGHQFEGQDVLVPFHNKIKVKGVAPEDERERQSRVSGAPTHGEADREKRSVVYQRYCHVYTEGELPKLFENLPWCEVTAAYYDHGNWCVEVLKTSRP</sequence>
<dbReference type="GO" id="GO:0106335">
    <property type="term" value="F:tRNA (5-carboxymethyluridine(34)-5-O)-methyltransferase activity"/>
    <property type="evidence" value="ECO:0007669"/>
    <property type="project" value="TreeGrafter"/>
</dbReference>
<gene>
    <name evidence="8" type="ORF">OLUC0939_LOCUS3338</name>
</gene>
<evidence type="ECO:0000259" key="7">
    <source>
        <dbReference type="PROSITE" id="PS51471"/>
    </source>
</evidence>
<dbReference type="EMBL" id="HBDX01003871">
    <property type="protein sequence ID" value="CAD8222614.1"/>
    <property type="molecule type" value="Transcribed_RNA"/>
</dbReference>
<evidence type="ECO:0000313" key="8">
    <source>
        <dbReference type="EMBL" id="CAD8222614.1"/>
    </source>
</evidence>
<dbReference type="CDD" id="cd02440">
    <property type="entry name" value="AdoMet_MTases"/>
    <property type="match status" value="1"/>
</dbReference>
<keyword evidence="4" id="KW-0862">Zinc</keyword>
<feature type="compositionally biased region" description="Basic and acidic residues" evidence="6">
    <location>
        <begin position="251"/>
        <end position="310"/>
    </location>
</feature>
<evidence type="ECO:0000256" key="2">
    <source>
        <dbReference type="ARBA" id="ARBA00022603"/>
    </source>
</evidence>
<dbReference type="PROSITE" id="PS51471">
    <property type="entry name" value="FE2OG_OXY"/>
    <property type="match status" value="1"/>
</dbReference>
<dbReference type="InterPro" id="IPR051422">
    <property type="entry name" value="AlkB_tRNA_MeTrf/Diox"/>
</dbReference>
<feature type="region of interest" description="Disordered" evidence="6">
    <location>
        <begin position="528"/>
        <end position="551"/>
    </location>
</feature>
<dbReference type="InterPro" id="IPR029063">
    <property type="entry name" value="SAM-dependent_MTases_sf"/>
</dbReference>
<protein>
    <recommendedName>
        <fullName evidence="7">Fe2OG dioxygenase domain-containing protein</fullName>
    </recommendedName>
</protein>
<keyword evidence="3" id="KW-0808">Transferase</keyword>
<feature type="region of interest" description="Disordered" evidence="6">
    <location>
        <begin position="251"/>
        <end position="334"/>
    </location>
</feature>
<dbReference type="AlphaFoldDB" id="A0A7R9XS56"/>
<organism evidence="8">
    <name type="scientific">Ostreococcus sp. 'lucimarinus'</name>
    <dbReference type="NCBI Taxonomy" id="242159"/>
    <lineage>
        <taxon>Eukaryota</taxon>
        <taxon>Viridiplantae</taxon>
        <taxon>Chlorophyta</taxon>
        <taxon>Mamiellophyceae</taxon>
        <taxon>Mamiellales</taxon>
        <taxon>Bathycoccaceae</taxon>
        <taxon>Ostreococcus</taxon>
    </lineage>
</organism>
<name>A0A7R9XS56_9CHLO</name>
<dbReference type="GO" id="GO:0002098">
    <property type="term" value="P:tRNA wobble uridine modification"/>
    <property type="evidence" value="ECO:0007669"/>
    <property type="project" value="TreeGrafter"/>
</dbReference>
<evidence type="ECO:0000256" key="3">
    <source>
        <dbReference type="ARBA" id="ARBA00022679"/>
    </source>
</evidence>
<proteinExistence type="inferred from homology"/>
<dbReference type="InterPro" id="IPR013216">
    <property type="entry name" value="Methyltransf_11"/>
</dbReference>
<evidence type="ECO:0000256" key="6">
    <source>
        <dbReference type="SAM" id="MobiDB-lite"/>
    </source>
</evidence>
<keyword evidence="2" id="KW-0489">Methyltransferase</keyword>
<evidence type="ECO:0000256" key="1">
    <source>
        <dbReference type="ARBA" id="ARBA00007879"/>
    </source>
</evidence>
<dbReference type="PANTHER" id="PTHR13069:SF21">
    <property type="entry name" value="ALKYLATED DNA REPAIR PROTEIN ALKB HOMOLOG 8"/>
    <property type="match status" value="1"/>
</dbReference>
<dbReference type="GO" id="GO:0005737">
    <property type="term" value="C:cytoplasm"/>
    <property type="evidence" value="ECO:0007669"/>
    <property type="project" value="TreeGrafter"/>
</dbReference>
<feature type="domain" description="Fe2OG dioxygenase" evidence="7">
    <location>
        <begin position="117"/>
        <end position="222"/>
    </location>
</feature>
<dbReference type="GO" id="GO:0008757">
    <property type="term" value="F:S-adenosylmethionine-dependent methyltransferase activity"/>
    <property type="evidence" value="ECO:0007669"/>
    <property type="project" value="InterPro"/>
</dbReference>
<dbReference type="GO" id="GO:0005634">
    <property type="term" value="C:nucleus"/>
    <property type="evidence" value="ECO:0007669"/>
    <property type="project" value="TreeGrafter"/>
</dbReference>
<evidence type="ECO:0000256" key="4">
    <source>
        <dbReference type="ARBA" id="ARBA00022833"/>
    </source>
</evidence>